<sequence length="187" mass="20310">MTLSYTFWHRPQEGISPEGYERDLALFHERLAMLGSGQIPGYRSSYTLRVPPLPWQSTPGYEDWYLIDDYASLGVLAGAAVDETRLERHDALAGAVLDGTGGLYGLRAGTAPPAEGTWVGWGRKRAGVSYAELLSDLEARVEIGELSAVWQRQLVLGPAPEFRLEGRGPITVAGLEPVIALEVSTVA</sequence>
<name>A0A9X1NIC2_9ACTN</name>
<keyword evidence="2" id="KW-1185">Reference proteome</keyword>
<gene>
    <name evidence="1" type="ORF">LR394_27095</name>
</gene>
<evidence type="ECO:0000313" key="2">
    <source>
        <dbReference type="Proteomes" id="UP001138997"/>
    </source>
</evidence>
<evidence type="ECO:0000313" key="1">
    <source>
        <dbReference type="EMBL" id="MCD5314580.1"/>
    </source>
</evidence>
<proteinExistence type="predicted"/>
<accession>A0A9X1NIC2</accession>
<dbReference type="RefSeq" id="WP_231447231.1">
    <property type="nucleotide sequence ID" value="NZ_JAJOMB010000017.1"/>
</dbReference>
<dbReference type="Proteomes" id="UP001138997">
    <property type="component" value="Unassembled WGS sequence"/>
</dbReference>
<comment type="caution">
    <text evidence="1">The sequence shown here is derived from an EMBL/GenBank/DDBJ whole genome shotgun (WGS) entry which is preliminary data.</text>
</comment>
<protein>
    <submittedName>
        <fullName evidence="1">Uncharacterized protein</fullName>
    </submittedName>
</protein>
<dbReference type="AlphaFoldDB" id="A0A9X1NIC2"/>
<reference evidence="1" key="1">
    <citation type="submission" date="2021-11" db="EMBL/GenBank/DDBJ databases">
        <title>Streptomyces corallinus and Kineosporia corallina sp. nov., two new coral-derived marine actinobacteria.</title>
        <authorList>
            <person name="Buangrab K."/>
            <person name="Sutthacheep M."/>
            <person name="Yeemin T."/>
            <person name="Harunari E."/>
            <person name="Igarashi Y."/>
            <person name="Sripreechasak P."/>
            <person name="Kanchanasin P."/>
            <person name="Tanasupawat S."/>
            <person name="Phongsopitanun W."/>
        </authorList>
    </citation>
    <scope>NUCLEOTIDE SEQUENCE</scope>
    <source>
        <strain evidence="1">JCM 31032</strain>
    </source>
</reference>
<dbReference type="EMBL" id="JAJOMB010000017">
    <property type="protein sequence ID" value="MCD5314580.1"/>
    <property type="molecule type" value="Genomic_DNA"/>
</dbReference>
<organism evidence="1 2">
    <name type="scientific">Kineosporia babensis</name>
    <dbReference type="NCBI Taxonomy" id="499548"/>
    <lineage>
        <taxon>Bacteria</taxon>
        <taxon>Bacillati</taxon>
        <taxon>Actinomycetota</taxon>
        <taxon>Actinomycetes</taxon>
        <taxon>Kineosporiales</taxon>
        <taxon>Kineosporiaceae</taxon>
        <taxon>Kineosporia</taxon>
    </lineage>
</organism>